<dbReference type="FunFam" id="3.30.200.20:FF:000433">
    <property type="entry name" value="Predicted protein"/>
    <property type="match status" value="1"/>
</dbReference>
<feature type="transmembrane region" description="Helical" evidence="8">
    <location>
        <begin position="316"/>
        <end position="336"/>
    </location>
</feature>
<keyword evidence="12" id="KW-1185">Reference proteome</keyword>
<feature type="signal peptide" evidence="9">
    <location>
        <begin position="1"/>
        <end position="27"/>
    </location>
</feature>
<feature type="chain" id="PRO_5023810086" description="Protein kinase domain-containing protein" evidence="9">
    <location>
        <begin position="28"/>
        <end position="774"/>
    </location>
</feature>
<dbReference type="InterPro" id="IPR032675">
    <property type="entry name" value="LRR_dom_sf"/>
</dbReference>
<dbReference type="Gene3D" id="3.80.10.10">
    <property type="entry name" value="Ribonuclease Inhibitor"/>
    <property type="match status" value="1"/>
</dbReference>
<keyword evidence="6 8" id="KW-0472">Membrane</keyword>
<dbReference type="InterPro" id="IPR001611">
    <property type="entry name" value="Leu-rich_rpt"/>
</dbReference>
<dbReference type="InterPro" id="IPR011009">
    <property type="entry name" value="Kinase-like_dom_sf"/>
</dbReference>
<dbReference type="InterPro" id="IPR000719">
    <property type="entry name" value="Prot_kinase_dom"/>
</dbReference>
<evidence type="ECO:0000256" key="8">
    <source>
        <dbReference type="SAM" id="Phobius"/>
    </source>
</evidence>
<proteinExistence type="predicted"/>
<protein>
    <recommendedName>
        <fullName evidence="10">Protein kinase domain-containing protein</fullName>
    </recommendedName>
</protein>
<feature type="domain" description="Protein kinase" evidence="10">
    <location>
        <begin position="403"/>
        <end position="684"/>
    </location>
</feature>
<dbReference type="EMBL" id="RWGY01000004">
    <property type="protein sequence ID" value="TVU44792.1"/>
    <property type="molecule type" value="Genomic_DNA"/>
</dbReference>
<dbReference type="SUPFAM" id="SSF52058">
    <property type="entry name" value="L domain-like"/>
    <property type="match status" value="1"/>
</dbReference>
<keyword evidence="9" id="KW-0732">Signal</keyword>
<evidence type="ECO:0000256" key="7">
    <source>
        <dbReference type="SAM" id="MobiDB-lite"/>
    </source>
</evidence>
<evidence type="ECO:0000256" key="2">
    <source>
        <dbReference type="ARBA" id="ARBA00022614"/>
    </source>
</evidence>
<dbReference type="InterPro" id="IPR046959">
    <property type="entry name" value="PRK1-6/SRF4-like"/>
</dbReference>
<evidence type="ECO:0000256" key="5">
    <source>
        <dbReference type="ARBA" id="ARBA00022989"/>
    </source>
</evidence>
<accession>A0A5J9W7W2</accession>
<name>A0A5J9W7W2_9POAL</name>
<dbReference type="Gramene" id="TVU44792">
    <property type="protein sequence ID" value="TVU44792"/>
    <property type="gene ID" value="EJB05_04248"/>
</dbReference>
<dbReference type="PROSITE" id="PS50011">
    <property type="entry name" value="PROTEIN_KINASE_DOM"/>
    <property type="match status" value="1"/>
</dbReference>
<evidence type="ECO:0000256" key="3">
    <source>
        <dbReference type="ARBA" id="ARBA00022692"/>
    </source>
</evidence>
<keyword evidence="2" id="KW-0433">Leucine-rich repeat</keyword>
<gene>
    <name evidence="11" type="ORF">EJB05_04248</name>
</gene>
<dbReference type="GO" id="GO:0005524">
    <property type="term" value="F:ATP binding"/>
    <property type="evidence" value="ECO:0007669"/>
    <property type="project" value="InterPro"/>
</dbReference>
<dbReference type="GO" id="GO:0016020">
    <property type="term" value="C:membrane"/>
    <property type="evidence" value="ECO:0007669"/>
    <property type="project" value="UniProtKB-SubCell"/>
</dbReference>
<feature type="compositionally biased region" description="Pro residues" evidence="7">
    <location>
        <begin position="291"/>
        <end position="305"/>
    </location>
</feature>
<dbReference type="Gene3D" id="3.30.200.20">
    <property type="entry name" value="Phosphorylase Kinase, domain 1"/>
    <property type="match status" value="1"/>
</dbReference>
<reference evidence="11 12" key="1">
    <citation type="journal article" date="2019" name="Sci. Rep.">
        <title>A high-quality genome of Eragrostis curvula grass provides insights into Poaceae evolution and supports new strategies to enhance forage quality.</title>
        <authorList>
            <person name="Carballo J."/>
            <person name="Santos B.A.C.M."/>
            <person name="Zappacosta D."/>
            <person name="Garbus I."/>
            <person name="Selva J.P."/>
            <person name="Gallo C.A."/>
            <person name="Diaz A."/>
            <person name="Albertini E."/>
            <person name="Caccamo M."/>
            <person name="Echenique V."/>
        </authorList>
    </citation>
    <scope>NUCLEOTIDE SEQUENCE [LARGE SCALE GENOMIC DNA]</scope>
    <source>
        <strain evidence="12">cv. Victoria</strain>
        <tissue evidence="11">Leaf</tissue>
    </source>
</reference>
<feature type="region of interest" description="Disordered" evidence="7">
    <location>
        <begin position="723"/>
        <end position="774"/>
    </location>
</feature>
<feature type="non-terminal residue" evidence="11">
    <location>
        <position position="1"/>
    </location>
</feature>
<dbReference type="PANTHER" id="PTHR48007:SF81">
    <property type="entry name" value="PROTEIN KINASE DOMAIN-CONTAINING PROTEIN"/>
    <property type="match status" value="1"/>
</dbReference>
<dbReference type="Pfam" id="PF08263">
    <property type="entry name" value="LRRNT_2"/>
    <property type="match status" value="1"/>
</dbReference>
<dbReference type="InterPro" id="IPR013210">
    <property type="entry name" value="LRR_N_plant-typ"/>
</dbReference>
<organism evidence="11 12">
    <name type="scientific">Eragrostis curvula</name>
    <name type="common">weeping love grass</name>
    <dbReference type="NCBI Taxonomy" id="38414"/>
    <lineage>
        <taxon>Eukaryota</taxon>
        <taxon>Viridiplantae</taxon>
        <taxon>Streptophyta</taxon>
        <taxon>Embryophyta</taxon>
        <taxon>Tracheophyta</taxon>
        <taxon>Spermatophyta</taxon>
        <taxon>Magnoliopsida</taxon>
        <taxon>Liliopsida</taxon>
        <taxon>Poales</taxon>
        <taxon>Poaceae</taxon>
        <taxon>PACMAD clade</taxon>
        <taxon>Chloridoideae</taxon>
        <taxon>Eragrostideae</taxon>
        <taxon>Eragrostidinae</taxon>
        <taxon>Eragrostis</taxon>
    </lineage>
</organism>
<feature type="region of interest" description="Disordered" evidence="7">
    <location>
        <begin position="284"/>
        <end position="305"/>
    </location>
</feature>
<dbReference type="GO" id="GO:0004672">
    <property type="term" value="F:protein kinase activity"/>
    <property type="evidence" value="ECO:0007669"/>
    <property type="project" value="InterPro"/>
</dbReference>
<dbReference type="AlphaFoldDB" id="A0A5J9W7W2"/>
<dbReference type="SUPFAM" id="SSF56112">
    <property type="entry name" value="Protein kinase-like (PK-like)"/>
    <property type="match status" value="1"/>
</dbReference>
<dbReference type="OrthoDB" id="676979at2759"/>
<dbReference type="Proteomes" id="UP000324897">
    <property type="component" value="Chromosome 5"/>
</dbReference>
<dbReference type="Pfam" id="PF07714">
    <property type="entry name" value="PK_Tyr_Ser-Thr"/>
    <property type="match status" value="1"/>
</dbReference>
<dbReference type="Pfam" id="PF00560">
    <property type="entry name" value="LRR_1"/>
    <property type="match status" value="2"/>
</dbReference>
<keyword evidence="3 8" id="KW-0812">Transmembrane</keyword>
<comment type="caution">
    <text evidence="11">The sequence shown here is derived from an EMBL/GenBank/DDBJ whole genome shotgun (WGS) entry which is preliminary data.</text>
</comment>
<sequence>MLPRCPPLVAGLALVILLHTAAAPARAQPTPLARQDVAALYGLRASLGVNARDWPVRADPCSHWTGVRCRAGRVAELRLAGVRRTRAGARRASFSVDPLRGLTALEAFNASRFPLPGRIPAWFGRGLPPSLAVVDLRSAQVNGELPADLGESGNLTTLLLSGNSLSGPIPASLFSITGLRYLDLSGNNLTGELPTEGAGVLFNVSGNSLYGAIGDAVVRSLKKRFWVVDASSNYFDQVVGIGFGNGPDGVVDLNMNCLSGVASQRSRGDCEAFYQRNGVRLVEVPESSSPLPQPQPPQVVLPAPSPPGKRGLKLKYVLAGVLGSAAFVVVLGLIVLKKRGRNREQEGIEQNEEGIRSGRRSSSVNPVTMSPDASPGANGSPKGLPTIIDDLTYEQLDHATGGFGDDNLVKHGHSGDIYHGVLESGFQVVIKKVDLKSSKKSQGELSFLTKNAHARIVPLLGHLTKDEEELLVYKHMAKGDLTTALHKKPVEVEEGLLSLDWITRLKIATGVAEALCFLHDECSPPLVHRDIQSSSVLLDDKFEVCLGSLSEMCTQQSEGSQSFFSRILRSSRSLDKNTTGPPASRTYDVYCFGKVLLELITGNFGVSGSNDAASDEWLVSTLGYIDANDKESISSIVDPSLVVDEDHLEEVWAVAIIAKTCLNPKPSRRPIAWYVLKALENPLRVIREREELHSNSSRLRSTSSRSSWRFAFHGNLHHSWEVMTTSGRAHPRRNTTKSQGTEGSDGEEDDSFSFKRASREGFPDPVDLEDNDVV</sequence>
<evidence type="ECO:0000259" key="10">
    <source>
        <dbReference type="PROSITE" id="PS50011"/>
    </source>
</evidence>
<evidence type="ECO:0000313" key="11">
    <source>
        <dbReference type="EMBL" id="TVU44792.1"/>
    </source>
</evidence>
<evidence type="ECO:0000256" key="1">
    <source>
        <dbReference type="ARBA" id="ARBA00004370"/>
    </source>
</evidence>
<dbReference type="Gene3D" id="1.10.510.10">
    <property type="entry name" value="Transferase(Phosphotransferase) domain 1"/>
    <property type="match status" value="1"/>
</dbReference>
<feature type="region of interest" description="Disordered" evidence="7">
    <location>
        <begin position="343"/>
        <end position="384"/>
    </location>
</feature>
<dbReference type="PANTHER" id="PTHR48007">
    <property type="entry name" value="LEUCINE-RICH REPEAT RECEPTOR-LIKE PROTEIN KINASE PXC1"/>
    <property type="match status" value="1"/>
</dbReference>
<keyword evidence="5 8" id="KW-1133">Transmembrane helix</keyword>
<evidence type="ECO:0000256" key="4">
    <source>
        <dbReference type="ARBA" id="ARBA00022737"/>
    </source>
</evidence>
<evidence type="ECO:0000256" key="9">
    <source>
        <dbReference type="SAM" id="SignalP"/>
    </source>
</evidence>
<dbReference type="InterPro" id="IPR001245">
    <property type="entry name" value="Ser-Thr/Tyr_kinase_cat_dom"/>
</dbReference>
<comment type="subcellular location">
    <subcellularLocation>
        <location evidence="1">Membrane</location>
    </subcellularLocation>
</comment>
<evidence type="ECO:0000256" key="6">
    <source>
        <dbReference type="ARBA" id="ARBA00023136"/>
    </source>
</evidence>
<dbReference type="FunFam" id="1.10.510.10:FF:000448">
    <property type="entry name" value="Putative LRR receptor-like serine/threonine-protein kinase"/>
    <property type="match status" value="1"/>
</dbReference>
<evidence type="ECO:0000313" key="12">
    <source>
        <dbReference type="Proteomes" id="UP000324897"/>
    </source>
</evidence>
<keyword evidence="4" id="KW-0677">Repeat</keyword>